<dbReference type="WBParaSite" id="PSAMB.scaffold13467size2253.g35496.t1">
    <property type="protein sequence ID" value="PSAMB.scaffold13467size2253.g35496.t1"/>
    <property type="gene ID" value="PSAMB.scaffold13467size2253.g35496"/>
</dbReference>
<reference evidence="2" key="1">
    <citation type="submission" date="2022-11" db="UniProtKB">
        <authorList>
            <consortium name="WormBaseParasite"/>
        </authorList>
    </citation>
    <scope>IDENTIFICATION</scope>
</reference>
<protein>
    <submittedName>
        <fullName evidence="2">Secreted protein</fullName>
    </submittedName>
</protein>
<proteinExistence type="predicted"/>
<keyword evidence="1" id="KW-1185">Reference proteome</keyword>
<dbReference type="AlphaFoldDB" id="A0A914UZT7"/>
<name>A0A914UZT7_9BILA</name>
<evidence type="ECO:0000313" key="1">
    <source>
        <dbReference type="Proteomes" id="UP000887566"/>
    </source>
</evidence>
<evidence type="ECO:0000313" key="2">
    <source>
        <dbReference type="WBParaSite" id="PSAMB.scaffold13467size2253.g35496.t1"/>
    </source>
</evidence>
<accession>A0A914UZT7</accession>
<organism evidence="1 2">
    <name type="scientific">Plectus sambesii</name>
    <dbReference type="NCBI Taxonomy" id="2011161"/>
    <lineage>
        <taxon>Eukaryota</taxon>
        <taxon>Metazoa</taxon>
        <taxon>Ecdysozoa</taxon>
        <taxon>Nematoda</taxon>
        <taxon>Chromadorea</taxon>
        <taxon>Plectida</taxon>
        <taxon>Plectina</taxon>
        <taxon>Plectoidea</taxon>
        <taxon>Plectidae</taxon>
        <taxon>Plectus</taxon>
    </lineage>
</organism>
<dbReference type="Proteomes" id="UP000887566">
    <property type="component" value="Unplaced"/>
</dbReference>
<sequence length="106" mass="11409">MVVDGRYWLLWLEVTGVLHRSCHVTDAAILLTARTGSNCSRRQCRGGGCGCGGRWALRTESPNAFTGGHGQWRSPPRVLLGRVYAAAGGVVLRAGRLLSHRSPLPS</sequence>